<dbReference type="NCBIfam" id="NF009905">
    <property type="entry name" value="PRK13368.1"/>
    <property type="match status" value="1"/>
</dbReference>
<evidence type="ECO:0000256" key="1">
    <source>
        <dbReference type="ARBA" id="ARBA00004370"/>
    </source>
</evidence>
<dbReference type="Proteomes" id="UP000317926">
    <property type="component" value="Unassembled WGS sequence"/>
</dbReference>
<keyword evidence="5 6" id="KW-0448">Lipopolysaccharide biosynthesis</keyword>
<dbReference type="NCBIfam" id="NF003952">
    <property type="entry name" value="PRK05450.1-5"/>
    <property type="match status" value="1"/>
</dbReference>
<dbReference type="Gene3D" id="3.90.550.10">
    <property type="entry name" value="Spore Coat Polysaccharide Biosynthesis Protein SpsA, Chain A"/>
    <property type="match status" value="1"/>
</dbReference>
<dbReference type="GO" id="GO:0033468">
    <property type="term" value="P:CMP-keto-3-deoxy-D-manno-octulosonic acid biosynthetic process"/>
    <property type="evidence" value="ECO:0007669"/>
    <property type="project" value="UniProtKB-UniRule"/>
</dbReference>
<dbReference type="InterPro" id="IPR004528">
    <property type="entry name" value="KdsB"/>
</dbReference>
<accession>A0A502K2J9</accession>
<evidence type="ECO:0000256" key="3">
    <source>
        <dbReference type="ARBA" id="ARBA00022679"/>
    </source>
</evidence>
<keyword evidence="4 6" id="KW-0548">Nucleotidyltransferase</keyword>
<keyword evidence="2 6" id="KW-0963">Cytoplasm</keyword>
<dbReference type="FunFam" id="3.90.550.10:FF:000011">
    <property type="entry name" value="3-deoxy-manno-octulosonate cytidylyltransferase"/>
    <property type="match status" value="1"/>
</dbReference>
<dbReference type="UniPathway" id="UPA00358">
    <property type="reaction ID" value="UER00476"/>
</dbReference>
<comment type="caution">
    <text evidence="7">The sequence shown here is derived from an EMBL/GenBank/DDBJ whole genome shotgun (WGS) entry which is preliminary data.</text>
</comment>
<dbReference type="NCBIfam" id="NF003950">
    <property type="entry name" value="PRK05450.1-3"/>
    <property type="match status" value="1"/>
</dbReference>
<comment type="function">
    <text evidence="6">Activates KDO (a required 8-carbon sugar) for incorporation into bacterial lipopolysaccharide in Gram-negative bacteria.</text>
</comment>
<name>A0A502K2J9_HAEHA</name>
<evidence type="ECO:0000256" key="2">
    <source>
        <dbReference type="ARBA" id="ARBA00022490"/>
    </source>
</evidence>
<evidence type="ECO:0000256" key="6">
    <source>
        <dbReference type="HAMAP-Rule" id="MF_00057"/>
    </source>
</evidence>
<reference evidence="7 8" key="1">
    <citation type="submission" date="2019-01" db="EMBL/GenBank/DDBJ databases">
        <title>Comparative genomic analysis identifies haemin-independent Haemophilus haemolyticus: a formal re-classification of Haemophilus intermedius.</title>
        <authorList>
            <person name="Harris T.M."/>
            <person name="Price E.P."/>
            <person name="Sarovich D.S."/>
            <person name="Norskov-Lauritsen N."/>
            <person name="Beissbarth J."/>
            <person name="Chang A.B."/>
            <person name="Smith-Vaughan H.C."/>
        </authorList>
    </citation>
    <scope>NUCLEOTIDE SEQUENCE [LARGE SCALE GENOMIC DNA]</scope>
    <source>
        <strain evidence="7 8">PN24</strain>
    </source>
</reference>
<dbReference type="EMBL" id="SDPK01000002">
    <property type="protein sequence ID" value="TPH02297.1"/>
    <property type="molecule type" value="Genomic_DNA"/>
</dbReference>
<dbReference type="NCBIfam" id="TIGR00466">
    <property type="entry name" value="kdsB"/>
    <property type="match status" value="1"/>
</dbReference>
<dbReference type="EC" id="2.7.7.38" evidence="6"/>
<dbReference type="InterPro" id="IPR029044">
    <property type="entry name" value="Nucleotide-diphossugar_trans"/>
</dbReference>
<keyword evidence="3 6" id="KW-0808">Transferase</keyword>
<evidence type="ECO:0000313" key="8">
    <source>
        <dbReference type="Proteomes" id="UP000317926"/>
    </source>
</evidence>
<dbReference type="GO" id="GO:0009103">
    <property type="term" value="P:lipopolysaccharide biosynthetic process"/>
    <property type="evidence" value="ECO:0007669"/>
    <property type="project" value="UniProtKB-UniRule"/>
</dbReference>
<dbReference type="SUPFAM" id="SSF53448">
    <property type="entry name" value="Nucleotide-diphospho-sugar transferases"/>
    <property type="match status" value="1"/>
</dbReference>
<dbReference type="PANTHER" id="PTHR42866:SF2">
    <property type="entry name" value="3-DEOXY-MANNO-OCTULOSONATE CYTIDYLYLTRANSFERASE, MITOCHONDRIAL"/>
    <property type="match status" value="1"/>
</dbReference>
<dbReference type="PANTHER" id="PTHR42866">
    <property type="entry name" value="3-DEOXY-MANNO-OCTULOSONATE CYTIDYLYLTRANSFERASE"/>
    <property type="match status" value="1"/>
</dbReference>
<dbReference type="CDD" id="cd02517">
    <property type="entry name" value="CMP-KDO-Synthetase"/>
    <property type="match status" value="1"/>
</dbReference>
<dbReference type="AlphaFoldDB" id="A0A502K2J9"/>
<evidence type="ECO:0000256" key="5">
    <source>
        <dbReference type="ARBA" id="ARBA00022985"/>
    </source>
</evidence>
<dbReference type="GO" id="GO:0016020">
    <property type="term" value="C:membrane"/>
    <property type="evidence" value="ECO:0007669"/>
    <property type="project" value="UniProtKB-SubCell"/>
</dbReference>
<dbReference type="Pfam" id="PF02348">
    <property type="entry name" value="CTP_transf_3"/>
    <property type="match status" value="1"/>
</dbReference>
<dbReference type="RefSeq" id="WP_140518480.1">
    <property type="nucleotide sequence ID" value="NZ_JACBKC010000002.1"/>
</dbReference>
<comment type="catalytic activity">
    <reaction evidence="6">
        <text>3-deoxy-alpha-D-manno-oct-2-ulosonate + CTP = CMP-3-deoxy-beta-D-manno-octulosonate + diphosphate</text>
        <dbReference type="Rhea" id="RHEA:23448"/>
        <dbReference type="ChEBI" id="CHEBI:33019"/>
        <dbReference type="ChEBI" id="CHEBI:37563"/>
        <dbReference type="ChEBI" id="CHEBI:85986"/>
        <dbReference type="ChEBI" id="CHEBI:85987"/>
        <dbReference type="EC" id="2.7.7.38"/>
    </reaction>
</comment>
<proteinExistence type="inferred from homology"/>
<dbReference type="InterPro" id="IPR003329">
    <property type="entry name" value="Cytidylyl_trans"/>
</dbReference>
<dbReference type="GO" id="GO:0008690">
    <property type="term" value="F:3-deoxy-manno-octulosonate cytidylyltransferase activity"/>
    <property type="evidence" value="ECO:0007669"/>
    <property type="project" value="UniProtKB-UniRule"/>
</dbReference>
<comment type="subcellular location">
    <subcellularLocation>
        <location evidence="6">Cytoplasm</location>
    </subcellularLocation>
    <subcellularLocation>
        <location evidence="1">Membrane</location>
    </subcellularLocation>
</comment>
<evidence type="ECO:0000313" key="7">
    <source>
        <dbReference type="EMBL" id="TPH02297.1"/>
    </source>
</evidence>
<comment type="similarity">
    <text evidence="6">Belongs to the KdsB family.</text>
</comment>
<dbReference type="GO" id="GO:0005829">
    <property type="term" value="C:cytosol"/>
    <property type="evidence" value="ECO:0007669"/>
    <property type="project" value="TreeGrafter"/>
</dbReference>
<gene>
    <name evidence="6 7" type="primary">kdsB</name>
    <name evidence="7" type="ORF">EUX55_00930</name>
</gene>
<sequence>MSFTVIIPARFASSRLPGKPLADIAGKPMIQHVFEKALQSGASRVIIATDNENVADVAKSFGTEVCMTSVHHNSGTERLAEVVEKLAIPDNEIIVNIQGDEPLIPPVIVRQVADNLAKFNVNMASLAVKIHDAEELFNPNAVKVLTDKEGYVLYFSRSVIPYDRDQFMNLQDVQKVQLADAYLRHIGIYAYRAGFIKQYVQWAPTQLENLEKLEQLRVLYNGERIHVELAKEVPAVGVDTAEDLEKVRAILAAN</sequence>
<organism evidence="7 8">
    <name type="scientific">Haemophilus haemolyticus</name>
    <dbReference type="NCBI Taxonomy" id="726"/>
    <lineage>
        <taxon>Bacteria</taxon>
        <taxon>Pseudomonadati</taxon>
        <taxon>Pseudomonadota</taxon>
        <taxon>Gammaproteobacteria</taxon>
        <taxon>Pasteurellales</taxon>
        <taxon>Pasteurellaceae</taxon>
        <taxon>Haemophilus</taxon>
    </lineage>
</organism>
<protein>
    <recommendedName>
        <fullName evidence="6">3-deoxy-manno-octulosonate cytidylyltransferase</fullName>
        <ecNumber evidence="6">2.7.7.38</ecNumber>
    </recommendedName>
    <alternativeName>
        <fullName evidence="6">CMP-2-keto-3-deoxyoctulosonic acid synthase</fullName>
        <shortName evidence="6">CKS</shortName>
        <shortName evidence="6">CMP-KDO synthase</shortName>
    </alternativeName>
</protein>
<dbReference type="HAMAP" id="MF_00057">
    <property type="entry name" value="KdsB"/>
    <property type="match status" value="1"/>
</dbReference>
<evidence type="ECO:0000256" key="4">
    <source>
        <dbReference type="ARBA" id="ARBA00022695"/>
    </source>
</evidence>
<comment type="pathway">
    <text evidence="6">Nucleotide-sugar biosynthesis; CMP-3-deoxy-D-manno-octulosonate biosynthesis; CMP-3-deoxy-D-manno-octulosonate from 3-deoxy-D-manno-octulosonate and CTP: step 1/1.</text>
</comment>